<proteinExistence type="predicted"/>
<dbReference type="AlphaFoldDB" id="A0A0B7AY63"/>
<dbReference type="EMBL" id="HACG01037975">
    <property type="protein sequence ID" value="CEK84840.1"/>
    <property type="molecule type" value="Transcribed_RNA"/>
</dbReference>
<reference evidence="2" key="1">
    <citation type="submission" date="2014-12" db="EMBL/GenBank/DDBJ databases">
        <title>Insight into the proteome of Arion vulgaris.</title>
        <authorList>
            <person name="Aradska J."/>
            <person name="Bulat T."/>
            <person name="Smidak R."/>
            <person name="Sarate P."/>
            <person name="Gangsoo J."/>
            <person name="Sialana F."/>
            <person name="Bilban M."/>
            <person name="Lubec G."/>
        </authorList>
    </citation>
    <scope>NUCLEOTIDE SEQUENCE</scope>
    <source>
        <tissue evidence="2">Skin</tissue>
    </source>
</reference>
<evidence type="ECO:0000256" key="1">
    <source>
        <dbReference type="SAM" id="MobiDB-lite"/>
    </source>
</evidence>
<feature type="region of interest" description="Disordered" evidence="1">
    <location>
        <begin position="40"/>
        <end position="62"/>
    </location>
</feature>
<evidence type="ECO:0000313" key="2">
    <source>
        <dbReference type="EMBL" id="CEK84840.1"/>
    </source>
</evidence>
<sequence length="94" mass="10347">MTSPSLGESEMKISQLTLVLLRVTCRIQVSNQEPVGYLGKDLSHLSPKKTRKQQLSNSQPAKVVGARLGSNHSYKLFNISSCEAGFSIPKLFKL</sequence>
<gene>
    <name evidence="2" type="primary">ORF144817</name>
</gene>
<organism evidence="2">
    <name type="scientific">Arion vulgaris</name>
    <dbReference type="NCBI Taxonomy" id="1028688"/>
    <lineage>
        <taxon>Eukaryota</taxon>
        <taxon>Metazoa</taxon>
        <taxon>Spiralia</taxon>
        <taxon>Lophotrochozoa</taxon>
        <taxon>Mollusca</taxon>
        <taxon>Gastropoda</taxon>
        <taxon>Heterobranchia</taxon>
        <taxon>Euthyneura</taxon>
        <taxon>Panpulmonata</taxon>
        <taxon>Eupulmonata</taxon>
        <taxon>Stylommatophora</taxon>
        <taxon>Helicina</taxon>
        <taxon>Arionoidea</taxon>
        <taxon>Arionidae</taxon>
        <taxon>Arion</taxon>
    </lineage>
</organism>
<accession>A0A0B7AY63</accession>
<protein>
    <submittedName>
        <fullName evidence="2">Uncharacterized protein</fullName>
    </submittedName>
</protein>
<name>A0A0B7AY63_9EUPU</name>